<name>A0A7S3LZW7_9STRA</name>
<dbReference type="AlphaFoldDB" id="A0A7S3LZW7"/>
<evidence type="ECO:0000313" key="1">
    <source>
        <dbReference type="EMBL" id="CAE0273857.1"/>
    </source>
</evidence>
<proteinExistence type="predicted"/>
<protein>
    <submittedName>
        <fullName evidence="1">Uncharacterized protein</fullName>
    </submittedName>
</protein>
<sequence>MADLEVPAGYMNGCAHEFDVKEAEKSGKMSKDDPLQEHYKKGGFFGAITGAFGDKKTMYCHHMTTDGEPAVRSAKKQGIDPKTPEEVWQVLGRKPCCGRFAYDTSIGKLKCGSVVKKDHDDTCNKDTCLFIAHGMECPVPKWALK</sequence>
<gene>
    <name evidence="1" type="ORF">SELO1098_LOCUS2683</name>
</gene>
<reference evidence="1" key="1">
    <citation type="submission" date="2021-01" db="EMBL/GenBank/DDBJ databases">
        <authorList>
            <person name="Corre E."/>
            <person name="Pelletier E."/>
            <person name="Niang G."/>
            <person name="Scheremetjew M."/>
            <person name="Finn R."/>
            <person name="Kale V."/>
            <person name="Holt S."/>
            <person name="Cochrane G."/>
            <person name="Meng A."/>
            <person name="Brown T."/>
            <person name="Cohen L."/>
        </authorList>
    </citation>
    <scope>NUCLEOTIDE SEQUENCE</scope>
    <source>
        <strain evidence="1">CCAP 955/1</strain>
    </source>
</reference>
<accession>A0A7S3LZW7</accession>
<dbReference type="EMBL" id="HBIC01005002">
    <property type="protein sequence ID" value="CAE0273857.1"/>
    <property type="molecule type" value="Transcribed_RNA"/>
</dbReference>
<organism evidence="1">
    <name type="scientific">Spumella elongata</name>
    <dbReference type="NCBI Taxonomy" id="89044"/>
    <lineage>
        <taxon>Eukaryota</taxon>
        <taxon>Sar</taxon>
        <taxon>Stramenopiles</taxon>
        <taxon>Ochrophyta</taxon>
        <taxon>Chrysophyceae</taxon>
        <taxon>Chromulinales</taxon>
        <taxon>Chromulinaceae</taxon>
        <taxon>Spumella</taxon>
    </lineage>
</organism>